<comment type="similarity">
    <text evidence="3 11">Belongs to the class-II pyridoxal-phosphate-dependent aminotransferase family. Histidinol-phosphate aminotransferase subfamily.</text>
</comment>
<dbReference type="EMBL" id="AP017372">
    <property type="protein sequence ID" value="BAU58533.1"/>
    <property type="molecule type" value="Genomic_DNA"/>
</dbReference>
<comment type="pathway">
    <text evidence="2 11">Amino-acid biosynthesis; L-histidine biosynthesis; L-histidine from 5-phospho-alpha-D-ribose 1-diphosphate: step 7/9.</text>
</comment>
<dbReference type="OrthoDB" id="9809616at2"/>
<dbReference type="Proteomes" id="UP000218890">
    <property type="component" value="Chromosome"/>
</dbReference>
<name>A0A0X8XBP6_HALHR</name>
<dbReference type="PANTHER" id="PTHR43643">
    <property type="entry name" value="HISTIDINOL-PHOSPHATE AMINOTRANSFERASE 2"/>
    <property type="match status" value="1"/>
</dbReference>
<comment type="cofactor">
    <cofactor evidence="1 11">
        <name>pyridoxal 5'-phosphate</name>
        <dbReference type="ChEBI" id="CHEBI:597326"/>
    </cofactor>
</comment>
<evidence type="ECO:0000256" key="2">
    <source>
        <dbReference type="ARBA" id="ARBA00005011"/>
    </source>
</evidence>
<reference evidence="13" key="1">
    <citation type="submission" date="2016-02" db="EMBL/GenBank/DDBJ databases">
        <title>Halorhodospira halochloris DSM-1059 complete genome, version 2.</title>
        <authorList>
            <person name="Tsukatani Y."/>
        </authorList>
    </citation>
    <scope>NUCLEOTIDE SEQUENCE</scope>
    <source>
        <strain evidence="13">DSM 1059</strain>
    </source>
</reference>
<keyword evidence="6 11" id="KW-0028">Amino-acid biosynthesis</keyword>
<accession>A0A0X8XBP6</accession>
<dbReference type="GO" id="GO:0000105">
    <property type="term" value="P:L-histidine biosynthetic process"/>
    <property type="evidence" value="ECO:0007669"/>
    <property type="project" value="UniProtKB-UniRule"/>
</dbReference>
<dbReference type="InterPro" id="IPR015422">
    <property type="entry name" value="PyrdxlP-dep_Trfase_small"/>
</dbReference>
<evidence type="ECO:0000256" key="7">
    <source>
        <dbReference type="ARBA" id="ARBA00022679"/>
    </source>
</evidence>
<evidence type="ECO:0000259" key="12">
    <source>
        <dbReference type="Pfam" id="PF00155"/>
    </source>
</evidence>
<keyword evidence="8 11" id="KW-0663">Pyridoxal phosphate</keyword>
<dbReference type="InterPro" id="IPR005861">
    <property type="entry name" value="HisP_aminotrans"/>
</dbReference>
<comment type="catalytic activity">
    <reaction evidence="10 11">
        <text>L-histidinol phosphate + 2-oxoglutarate = 3-(imidazol-4-yl)-2-oxopropyl phosphate + L-glutamate</text>
        <dbReference type="Rhea" id="RHEA:23744"/>
        <dbReference type="ChEBI" id="CHEBI:16810"/>
        <dbReference type="ChEBI" id="CHEBI:29985"/>
        <dbReference type="ChEBI" id="CHEBI:57766"/>
        <dbReference type="ChEBI" id="CHEBI:57980"/>
        <dbReference type="EC" id="2.6.1.9"/>
    </reaction>
</comment>
<evidence type="ECO:0000256" key="3">
    <source>
        <dbReference type="ARBA" id="ARBA00007970"/>
    </source>
</evidence>
<sequence length="365" mass="40058">MSELSAQVRRWVRPEIQDLVGYKVADPGDAIKLDAMESPWPWPGDLRDEWLNRLSEVALNRYPDPNCGDLKKVVREVFEVPACAELLLGNGSDELIQLINLAIAGHGRTVMAPAPSFAMYRVIATLSGSEFVEIDLADDYGLDLAAMQAAVGKHQPAVTYVAHPNNPTGNGLDLDEISSLALSTEGVVVVDEAYYAYADSSFLPRLLDHPNVLLLRTLSKVGLAGLRVGVLIAHPEWVEQLEKCRLPYNVGVLAQVSAKFALEHRQQLDEAIKRVLGERSRLAEELRHMPVVERVLPSETNFITFRLKAIPASRAYKHLLAEGVLVKSLDGSHPRLSNCLRVTVGTPQENDLFLGALSGLSAGDY</sequence>
<dbReference type="InterPro" id="IPR015424">
    <property type="entry name" value="PyrdxlP-dep_Trfase"/>
</dbReference>
<evidence type="ECO:0000256" key="10">
    <source>
        <dbReference type="ARBA" id="ARBA00047481"/>
    </source>
</evidence>
<evidence type="ECO:0000256" key="8">
    <source>
        <dbReference type="ARBA" id="ARBA00022898"/>
    </source>
</evidence>
<evidence type="ECO:0000313" key="13">
    <source>
        <dbReference type="EMBL" id="BAU58533.1"/>
    </source>
</evidence>
<dbReference type="PANTHER" id="PTHR43643:SF6">
    <property type="entry name" value="HISTIDINOL-PHOSPHATE AMINOTRANSFERASE"/>
    <property type="match status" value="1"/>
</dbReference>
<dbReference type="AlphaFoldDB" id="A0A0X8XBP6"/>
<dbReference type="EC" id="2.6.1.9" evidence="11"/>
<evidence type="ECO:0000256" key="4">
    <source>
        <dbReference type="ARBA" id="ARBA00011738"/>
    </source>
</evidence>
<dbReference type="NCBIfam" id="TIGR01141">
    <property type="entry name" value="hisC"/>
    <property type="match status" value="1"/>
</dbReference>
<dbReference type="KEGG" id="hhk:HH1059_18440"/>
<feature type="modified residue" description="N6-(pyridoxal phosphate)lysine" evidence="11">
    <location>
        <position position="220"/>
    </location>
</feature>
<dbReference type="GO" id="GO:0004400">
    <property type="term" value="F:histidinol-phosphate transaminase activity"/>
    <property type="evidence" value="ECO:0007669"/>
    <property type="project" value="UniProtKB-UniRule"/>
</dbReference>
<evidence type="ECO:0000256" key="5">
    <source>
        <dbReference type="ARBA" id="ARBA00022576"/>
    </source>
</evidence>
<feature type="domain" description="Aminotransferase class I/classII large" evidence="12">
    <location>
        <begin position="55"/>
        <end position="356"/>
    </location>
</feature>
<dbReference type="InterPro" id="IPR004839">
    <property type="entry name" value="Aminotransferase_I/II_large"/>
</dbReference>
<proteinExistence type="inferred from homology"/>
<evidence type="ECO:0000313" key="14">
    <source>
        <dbReference type="Proteomes" id="UP000218890"/>
    </source>
</evidence>
<dbReference type="Gene3D" id="3.90.1150.10">
    <property type="entry name" value="Aspartate Aminotransferase, domain 1"/>
    <property type="match status" value="1"/>
</dbReference>
<dbReference type="InterPro" id="IPR015421">
    <property type="entry name" value="PyrdxlP-dep_Trfase_major"/>
</dbReference>
<comment type="subunit">
    <text evidence="4 11">Homodimer.</text>
</comment>
<evidence type="ECO:0000256" key="11">
    <source>
        <dbReference type="HAMAP-Rule" id="MF_01023"/>
    </source>
</evidence>
<evidence type="ECO:0000256" key="1">
    <source>
        <dbReference type="ARBA" id="ARBA00001933"/>
    </source>
</evidence>
<evidence type="ECO:0000256" key="9">
    <source>
        <dbReference type="ARBA" id="ARBA00023102"/>
    </source>
</evidence>
<keyword evidence="7 11" id="KW-0808">Transferase</keyword>
<keyword evidence="14" id="KW-1185">Reference proteome</keyword>
<dbReference type="SUPFAM" id="SSF53383">
    <property type="entry name" value="PLP-dependent transferases"/>
    <property type="match status" value="1"/>
</dbReference>
<dbReference type="CDD" id="cd00609">
    <property type="entry name" value="AAT_like"/>
    <property type="match status" value="1"/>
</dbReference>
<dbReference type="HAMAP" id="MF_01023">
    <property type="entry name" value="HisC_aminotrans_2"/>
    <property type="match status" value="1"/>
</dbReference>
<dbReference type="InterPro" id="IPR050106">
    <property type="entry name" value="HistidinolP_aminotransfase"/>
</dbReference>
<dbReference type="RefSeq" id="WP_096409882.1">
    <property type="nucleotide sequence ID" value="NZ_AP017372.2"/>
</dbReference>
<gene>
    <name evidence="11" type="primary">hisC</name>
    <name evidence="13" type="synonym">hisC2_2</name>
    <name evidence="13" type="ORF">HH1059_18440</name>
</gene>
<evidence type="ECO:0000256" key="6">
    <source>
        <dbReference type="ARBA" id="ARBA00022605"/>
    </source>
</evidence>
<protein>
    <recommendedName>
        <fullName evidence="11">Histidinol-phosphate aminotransferase</fullName>
        <ecNumber evidence="11">2.6.1.9</ecNumber>
    </recommendedName>
    <alternativeName>
        <fullName evidence="11">Imidazole acetol-phosphate transaminase</fullName>
    </alternativeName>
</protein>
<dbReference type="Pfam" id="PF00155">
    <property type="entry name" value="Aminotran_1_2"/>
    <property type="match status" value="1"/>
</dbReference>
<dbReference type="UniPathway" id="UPA00031">
    <property type="reaction ID" value="UER00012"/>
</dbReference>
<dbReference type="GO" id="GO:0030170">
    <property type="term" value="F:pyridoxal phosphate binding"/>
    <property type="evidence" value="ECO:0007669"/>
    <property type="project" value="InterPro"/>
</dbReference>
<organism evidence="13 14">
    <name type="scientific">Halorhodospira halochloris</name>
    <name type="common">Ectothiorhodospira halochloris</name>
    <dbReference type="NCBI Taxonomy" id="1052"/>
    <lineage>
        <taxon>Bacteria</taxon>
        <taxon>Pseudomonadati</taxon>
        <taxon>Pseudomonadota</taxon>
        <taxon>Gammaproteobacteria</taxon>
        <taxon>Chromatiales</taxon>
        <taxon>Ectothiorhodospiraceae</taxon>
        <taxon>Halorhodospira</taxon>
    </lineage>
</organism>
<dbReference type="Gene3D" id="3.40.640.10">
    <property type="entry name" value="Type I PLP-dependent aspartate aminotransferase-like (Major domain)"/>
    <property type="match status" value="1"/>
</dbReference>
<keyword evidence="9 11" id="KW-0368">Histidine biosynthesis</keyword>
<keyword evidence="5 11" id="KW-0032">Aminotransferase</keyword>